<evidence type="ECO:0000313" key="2">
    <source>
        <dbReference type="EMBL" id="SVD80369.1"/>
    </source>
</evidence>
<organism evidence="2">
    <name type="scientific">marine metagenome</name>
    <dbReference type="NCBI Taxonomy" id="408172"/>
    <lineage>
        <taxon>unclassified sequences</taxon>
        <taxon>metagenomes</taxon>
        <taxon>ecological metagenomes</taxon>
    </lineage>
</organism>
<dbReference type="AlphaFoldDB" id="A0A382YBL2"/>
<feature type="domain" description="CARDB" evidence="1">
    <location>
        <begin position="127"/>
        <end position="211"/>
    </location>
</feature>
<feature type="non-terminal residue" evidence="2">
    <location>
        <position position="265"/>
    </location>
</feature>
<reference evidence="2" key="1">
    <citation type="submission" date="2018-05" db="EMBL/GenBank/DDBJ databases">
        <authorList>
            <person name="Lanie J.A."/>
            <person name="Ng W.-L."/>
            <person name="Kazmierczak K.M."/>
            <person name="Andrzejewski T.M."/>
            <person name="Davidsen T.M."/>
            <person name="Wayne K.J."/>
            <person name="Tettelin H."/>
            <person name="Glass J.I."/>
            <person name="Rusch D."/>
            <person name="Podicherti R."/>
            <person name="Tsui H.-C.T."/>
            <person name="Winkler M.E."/>
        </authorList>
    </citation>
    <scope>NUCLEOTIDE SEQUENCE</scope>
</reference>
<dbReference type="InterPro" id="IPR011635">
    <property type="entry name" value="CARDB"/>
</dbReference>
<dbReference type="Pfam" id="PF20773">
    <property type="entry name" value="InhA-like_MAM"/>
    <property type="match status" value="1"/>
</dbReference>
<name>A0A382YBL2_9ZZZZ</name>
<protein>
    <recommendedName>
        <fullName evidence="1">CARDB domain-containing protein</fullName>
    </recommendedName>
</protein>
<accession>A0A382YBL2</accession>
<gene>
    <name evidence="2" type="ORF">METZ01_LOCUS433223</name>
</gene>
<feature type="non-terminal residue" evidence="2">
    <location>
        <position position="1"/>
    </location>
</feature>
<evidence type="ECO:0000259" key="1">
    <source>
        <dbReference type="Pfam" id="PF07705"/>
    </source>
</evidence>
<dbReference type="EMBL" id="UINC01174314">
    <property type="protein sequence ID" value="SVD80369.1"/>
    <property type="molecule type" value="Genomic_DNA"/>
</dbReference>
<dbReference type="InterPro" id="IPR013783">
    <property type="entry name" value="Ig-like_fold"/>
</dbReference>
<sequence length="265" mass="29601">SEPGYYGDSGGWVIATFDLSNFSGEDVIFRFRFGSDGVVDTYEGWYFDDVQLKDTAGNTIFSDDMESGMENWDNTPQVFNLSLYYDGDYRIIVSPFTFAFFNNSDNREDLVGRGLDWLRAASSADDVGVKLIEIESATEENSTIAFSSIIKNYGSEDQAAFDVKARVINMDGDELWSETTVVGPLTSGEEETLDWEWESGNPGEFTVIVETLKDDENSRNDLKEIDIEVMMVHVPDISTFNPNKQGKSGDKITFDLVIWNGATGT</sequence>
<proteinExistence type="predicted"/>
<dbReference type="Pfam" id="PF07705">
    <property type="entry name" value="CARDB"/>
    <property type="match status" value="1"/>
</dbReference>
<dbReference type="Gene3D" id="2.60.40.10">
    <property type="entry name" value="Immunoglobulins"/>
    <property type="match status" value="1"/>
</dbReference>